<comment type="function">
    <text evidence="2">Catalyzes the isomerization between 2-isopropylmalate and 3-isopropylmalate, via the formation of 2-isopropylmaleate.</text>
</comment>
<comment type="caution">
    <text evidence="15">The sequence shown here is derived from an EMBL/GenBank/DDBJ whole genome shotgun (WGS) entry which is preliminary data.</text>
</comment>
<dbReference type="Gene3D" id="3.20.19.10">
    <property type="entry name" value="Aconitase, domain 4"/>
    <property type="match status" value="1"/>
</dbReference>
<comment type="catalytic activity">
    <reaction evidence="1">
        <text>(2R,3S)-3-isopropylmalate = (2S)-2-isopropylmalate</text>
        <dbReference type="Rhea" id="RHEA:32287"/>
        <dbReference type="ChEBI" id="CHEBI:1178"/>
        <dbReference type="ChEBI" id="CHEBI:35121"/>
        <dbReference type="EC" id="4.2.1.33"/>
    </reaction>
</comment>
<evidence type="ECO:0000256" key="13">
    <source>
        <dbReference type="ARBA" id="ARBA00033368"/>
    </source>
</evidence>
<dbReference type="EC" id="4.2.1.33" evidence="6"/>
<accession>A0ABU2S9B7</accession>
<evidence type="ECO:0000256" key="5">
    <source>
        <dbReference type="ARBA" id="ARBA00011271"/>
    </source>
</evidence>
<evidence type="ECO:0000256" key="2">
    <source>
        <dbReference type="ARBA" id="ARBA00002695"/>
    </source>
</evidence>
<dbReference type="InterPro" id="IPR000573">
    <property type="entry name" value="AconitaseA/IPMdHydase_ssu_swvl"/>
</dbReference>
<evidence type="ECO:0000313" key="15">
    <source>
        <dbReference type="EMBL" id="MDT0445413.1"/>
    </source>
</evidence>
<evidence type="ECO:0000313" key="16">
    <source>
        <dbReference type="Proteomes" id="UP001183615"/>
    </source>
</evidence>
<comment type="subunit">
    <text evidence="5">Heterodimer of LeuC and LeuD.</text>
</comment>
<keyword evidence="9" id="KW-0028">Amino-acid biosynthesis</keyword>
<dbReference type="InterPro" id="IPR015928">
    <property type="entry name" value="Aconitase/3IPM_dehydase_swvl"/>
</dbReference>
<evidence type="ECO:0000256" key="7">
    <source>
        <dbReference type="ARBA" id="ARBA00017233"/>
    </source>
</evidence>
<comment type="similarity">
    <text evidence="4">Belongs to the LeuD family. LeuD type 1 subfamily.</text>
</comment>
<protein>
    <recommendedName>
        <fullName evidence="7">3-isopropylmalate dehydratase small subunit</fullName>
        <ecNumber evidence="6">4.2.1.33</ecNumber>
    </recommendedName>
    <alternativeName>
        <fullName evidence="12">Alpha-IPM isomerase</fullName>
    </alternativeName>
    <alternativeName>
        <fullName evidence="13">Isopropylmalate isomerase</fullName>
    </alternativeName>
</protein>
<dbReference type="CDD" id="cd01577">
    <property type="entry name" value="IPMI_Swivel"/>
    <property type="match status" value="1"/>
</dbReference>
<evidence type="ECO:0000256" key="1">
    <source>
        <dbReference type="ARBA" id="ARBA00000491"/>
    </source>
</evidence>
<dbReference type="InterPro" id="IPR050075">
    <property type="entry name" value="LeuD"/>
</dbReference>
<evidence type="ECO:0000256" key="12">
    <source>
        <dbReference type="ARBA" id="ARBA00031631"/>
    </source>
</evidence>
<keyword evidence="11" id="KW-0100">Branched-chain amino acid biosynthesis</keyword>
<dbReference type="PANTHER" id="PTHR43345:SF5">
    <property type="entry name" value="3-ISOPROPYLMALATE DEHYDRATASE SMALL SUBUNIT"/>
    <property type="match status" value="1"/>
</dbReference>
<dbReference type="Proteomes" id="UP001183615">
    <property type="component" value="Unassembled WGS sequence"/>
</dbReference>
<evidence type="ECO:0000259" key="14">
    <source>
        <dbReference type="Pfam" id="PF00694"/>
    </source>
</evidence>
<dbReference type="EMBL" id="JAVREV010000013">
    <property type="protein sequence ID" value="MDT0445413.1"/>
    <property type="molecule type" value="Genomic_DNA"/>
</dbReference>
<keyword evidence="16" id="KW-1185">Reference proteome</keyword>
<evidence type="ECO:0000256" key="4">
    <source>
        <dbReference type="ARBA" id="ARBA00009845"/>
    </source>
</evidence>
<dbReference type="Pfam" id="PF00694">
    <property type="entry name" value="Aconitase_C"/>
    <property type="match status" value="1"/>
</dbReference>
<keyword evidence="10" id="KW-0456">Lyase</keyword>
<name>A0ABU2S9B7_9ACTN</name>
<organism evidence="15 16">
    <name type="scientific">Streptomyces johnsoniae</name>
    <dbReference type="NCBI Taxonomy" id="3075532"/>
    <lineage>
        <taxon>Bacteria</taxon>
        <taxon>Bacillati</taxon>
        <taxon>Actinomycetota</taxon>
        <taxon>Actinomycetes</taxon>
        <taxon>Kitasatosporales</taxon>
        <taxon>Streptomycetaceae</taxon>
        <taxon>Streptomyces</taxon>
    </lineage>
</organism>
<feature type="domain" description="Aconitase A/isopropylmalate dehydratase small subunit swivel" evidence="14">
    <location>
        <begin position="8"/>
        <end position="120"/>
    </location>
</feature>
<sequence length="204" mass="21996">MTSTIDQRIATVSGTTVVLSGNDIDTDRIIPARFLKHLTFDALGEHVFEDDRKQKHANGETHPFDVPERSGANVLLAAKNFGCGSSREHAAQALYRWGVRAVVGESFGEIFRGNCGTIGLPCVTLSGEDAEEARSIALADPEAVADVDLGQGVLRIGGREYAIEIQPSLRDAFLHGTWDTLTELLKSSDQVGTVVAKLPYLNGF</sequence>
<evidence type="ECO:0000256" key="9">
    <source>
        <dbReference type="ARBA" id="ARBA00022605"/>
    </source>
</evidence>
<evidence type="ECO:0000256" key="6">
    <source>
        <dbReference type="ARBA" id="ARBA00011998"/>
    </source>
</evidence>
<keyword evidence="8" id="KW-0432">Leucine biosynthesis</keyword>
<dbReference type="PANTHER" id="PTHR43345">
    <property type="entry name" value="3-ISOPROPYLMALATE DEHYDRATASE SMALL SUBUNIT 2-RELATED-RELATED"/>
    <property type="match status" value="1"/>
</dbReference>
<dbReference type="RefSeq" id="WP_311619617.1">
    <property type="nucleotide sequence ID" value="NZ_JAVREV010000013.1"/>
</dbReference>
<comment type="pathway">
    <text evidence="3">Amino-acid biosynthesis; L-leucine biosynthesis; L-leucine from 3-methyl-2-oxobutanoate: step 2/4.</text>
</comment>
<evidence type="ECO:0000256" key="3">
    <source>
        <dbReference type="ARBA" id="ARBA00004729"/>
    </source>
</evidence>
<gene>
    <name evidence="15" type="ORF">RM779_22845</name>
</gene>
<evidence type="ECO:0000256" key="10">
    <source>
        <dbReference type="ARBA" id="ARBA00023239"/>
    </source>
</evidence>
<reference evidence="16" key="1">
    <citation type="submission" date="2023-07" db="EMBL/GenBank/DDBJ databases">
        <title>30 novel species of actinomycetes from the DSMZ collection.</title>
        <authorList>
            <person name="Nouioui I."/>
        </authorList>
    </citation>
    <scope>NUCLEOTIDE SEQUENCE [LARGE SCALE GENOMIC DNA]</scope>
    <source>
        <strain evidence="16">DSM 41886</strain>
    </source>
</reference>
<evidence type="ECO:0000256" key="8">
    <source>
        <dbReference type="ARBA" id="ARBA00022430"/>
    </source>
</evidence>
<dbReference type="InterPro" id="IPR033940">
    <property type="entry name" value="IPMI_Swivel"/>
</dbReference>
<dbReference type="SUPFAM" id="SSF52016">
    <property type="entry name" value="LeuD/IlvD-like"/>
    <property type="match status" value="1"/>
</dbReference>
<proteinExistence type="inferred from homology"/>
<dbReference type="NCBIfam" id="NF002458">
    <property type="entry name" value="PRK01641.1"/>
    <property type="match status" value="1"/>
</dbReference>
<evidence type="ECO:0000256" key="11">
    <source>
        <dbReference type="ARBA" id="ARBA00023304"/>
    </source>
</evidence>